<keyword evidence="2" id="KW-0489">Methyltransferase</keyword>
<dbReference type="GO" id="GO:0008168">
    <property type="term" value="F:methyltransferase activity"/>
    <property type="evidence" value="ECO:0007669"/>
    <property type="project" value="UniProtKB-KW"/>
</dbReference>
<accession>A0A5A7QEI7</accession>
<feature type="region of interest" description="Disordered" evidence="1">
    <location>
        <begin position="110"/>
        <end position="181"/>
    </location>
</feature>
<keyword evidence="2" id="KW-0808">Transferase</keyword>
<sequence>MKLDGPKNHIHDRIIRDGKKAYWAKELHRRIQNPPICRGTSGQGGSAENEECEEEEASSGVLERDSHPMSLLWPGILVLPSPFYSLAGTGTSELNSSSSSEHRVATLFLFPSPGADQDPISTSTTLSPDSTARSQSSTDTRNEAPLVHEKSLASSLARMNRQLTRDQSPATSRFEKIQRNM</sequence>
<feature type="compositionally biased region" description="Acidic residues" evidence="1">
    <location>
        <begin position="48"/>
        <end position="57"/>
    </location>
</feature>
<feature type="compositionally biased region" description="Polar residues" evidence="1">
    <location>
        <begin position="119"/>
        <end position="139"/>
    </location>
</feature>
<comment type="caution">
    <text evidence="2">The sequence shown here is derived from an EMBL/GenBank/DDBJ whole genome shotgun (WGS) entry which is preliminary data.</text>
</comment>
<feature type="compositionally biased region" description="Basic and acidic residues" evidence="1">
    <location>
        <begin position="140"/>
        <end position="151"/>
    </location>
</feature>
<evidence type="ECO:0000313" key="3">
    <source>
        <dbReference type="Proteomes" id="UP000325081"/>
    </source>
</evidence>
<feature type="non-terminal residue" evidence="2">
    <location>
        <position position="181"/>
    </location>
</feature>
<feature type="compositionally biased region" description="Polar residues" evidence="1">
    <location>
        <begin position="161"/>
        <end position="171"/>
    </location>
</feature>
<keyword evidence="3" id="KW-1185">Reference proteome</keyword>
<proteinExistence type="predicted"/>
<evidence type="ECO:0000256" key="1">
    <source>
        <dbReference type="SAM" id="MobiDB-lite"/>
    </source>
</evidence>
<name>A0A5A7QEI7_STRAF</name>
<gene>
    <name evidence="2" type="ORF">STAS_20203</name>
</gene>
<dbReference type="GO" id="GO:0032259">
    <property type="term" value="P:methylation"/>
    <property type="evidence" value="ECO:0007669"/>
    <property type="project" value="UniProtKB-KW"/>
</dbReference>
<feature type="region of interest" description="Disordered" evidence="1">
    <location>
        <begin position="34"/>
        <end position="64"/>
    </location>
</feature>
<protein>
    <submittedName>
        <fullName evidence="2">Ribosomal RNA small subunit methyltransferase H</fullName>
    </submittedName>
</protein>
<evidence type="ECO:0000313" key="2">
    <source>
        <dbReference type="EMBL" id="GER43362.1"/>
    </source>
</evidence>
<dbReference type="EMBL" id="BKCP01006615">
    <property type="protein sequence ID" value="GER43362.1"/>
    <property type="molecule type" value="Genomic_DNA"/>
</dbReference>
<dbReference type="Proteomes" id="UP000325081">
    <property type="component" value="Unassembled WGS sequence"/>
</dbReference>
<dbReference type="AlphaFoldDB" id="A0A5A7QEI7"/>
<reference evidence="3" key="1">
    <citation type="journal article" date="2019" name="Curr. Biol.">
        <title>Genome Sequence of Striga asiatica Provides Insight into the Evolution of Plant Parasitism.</title>
        <authorList>
            <person name="Yoshida S."/>
            <person name="Kim S."/>
            <person name="Wafula E.K."/>
            <person name="Tanskanen J."/>
            <person name="Kim Y.M."/>
            <person name="Honaas L."/>
            <person name="Yang Z."/>
            <person name="Spallek T."/>
            <person name="Conn C.E."/>
            <person name="Ichihashi Y."/>
            <person name="Cheong K."/>
            <person name="Cui S."/>
            <person name="Der J.P."/>
            <person name="Gundlach H."/>
            <person name="Jiao Y."/>
            <person name="Hori C."/>
            <person name="Ishida J.K."/>
            <person name="Kasahara H."/>
            <person name="Kiba T."/>
            <person name="Kim M.S."/>
            <person name="Koo N."/>
            <person name="Laohavisit A."/>
            <person name="Lee Y.H."/>
            <person name="Lumba S."/>
            <person name="McCourt P."/>
            <person name="Mortimer J.C."/>
            <person name="Mutuku J.M."/>
            <person name="Nomura T."/>
            <person name="Sasaki-Sekimoto Y."/>
            <person name="Seto Y."/>
            <person name="Wang Y."/>
            <person name="Wakatake T."/>
            <person name="Sakakibara H."/>
            <person name="Demura T."/>
            <person name="Yamaguchi S."/>
            <person name="Yoneyama K."/>
            <person name="Manabe R.I."/>
            <person name="Nelson D.C."/>
            <person name="Schulman A.H."/>
            <person name="Timko M.P."/>
            <person name="dePamphilis C.W."/>
            <person name="Choi D."/>
            <person name="Shirasu K."/>
        </authorList>
    </citation>
    <scope>NUCLEOTIDE SEQUENCE [LARGE SCALE GENOMIC DNA]</scope>
    <source>
        <strain evidence="3">cv. UVA1</strain>
    </source>
</reference>
<organism evidence="2 3">
    <name type="scientific">Striga asiatica</name>
    <name type="common">Asiatic witchweed</name>
    <name type="synonym">Buchnera asiatica</name>
    <dbReference type="NCBI Taxonomy" id="4170"/>
    <lineage>
        <taxon>Eukaryota</taxon>
        <taxon>Viridiplantae</taxon>
        <taxon>Streptophyta</taxon>
        <taxon>Embryophyta</taxon>
        <taxon>Tracheophyta</taxon>
        <taxon>Spermatophyta</taxon>
        <taxon>Magnoliopsida</taxon>
        <taxon>eudicotyledons</taxon>
        <taxon>Gunneridae</taxon>
        <taxon>Pentapetalae</taxon>
        <taxon>asterids</taxon>
        <taxon>lamiids</taxon>
        <taxon>Lamiales</taxon>
        <taxon>Orobanchaceae</taxon>
        <taxon>Buchnereae</taxon>
        <taxon>Striga</taxon>
    </lineage>
</organism>